<comment type="caution">
    <text evidence="15">The sequence shown here is derived from an EMBL/GenBank/DDBJ whole genome shotgun (WGS) entry which is preliminary data.</text>
</comment>
<evidence type="ECO:0000256" key="10">
    <source>
        <dbReference type="ARBA" id="ARBA00023146"/>
    </source>
</evidence>
<feature type="binding site" evidence="13">
    <location>
        <position position="570"/>
    </location>
    <ligand>
        <name>Zn(2+)</name>
        <dbReference type="ChEBI" id="CHEBI:29105"/>
    </ligand>
</feature>
<dbReference type="InterPro" id="IPR018164">
    <property type="entry name" value="Ala-tRNA-synth_IIc_N"/>
</dbReference>
<dbReference type="GO" id="GO:0004813">
    <property type="term" value="F:alanine-tRNA ligase activity"/>
    <property type="evidence" value="ECO:0007669"/>
    <property type="project" value="UniProtKB-UniRule"/>
</dbReference>
<dbReference type="InterPro" id="IPR018165">
    <property type="entry name" value="Ala-tRNA-synth_IIc_core"/>
</dbReference>
<dbReference type="InterPro" id="IPR045864">
    <property type="entry name" value="aa-tRNA-synth_II/BPL/LPL"/>
</dbReference>
<dbReference type="Gene3D" id="6.10.250.550">
    <property type="match status" value="1"/>
</dbReference>
<evidence type="ECO:0000256" key="2">
    <source>
        <dbReference type="ARBA" id="ARBA00022555"/>
    </source>
</evidence>
<dbReference type="GO" id="GO:0140096">
    <property type="term" value="F:catalytic activity, acting on a protein"/>
    <property type="evidence" value="ECO:0007669"/>
    <property type="project" value="UniProtKB-ARBA"/>
</dbReference>
<dbReference type="GO" id="GO:0005524">
    <property type="term" value="F:ATP binding"/>
    <property type="evidence" value="ECO:0007669"/>
    <property type="project" value="UniProtKB-UniRule"/>
</dbReference>
<comment type="similarity">
    <text evidence="1 13">Belongs to the class-II aminoacyl-tRNA synthetase family.</text>
</comment>
<keyword evidence="6 13" id="KW-0862">Zinc</keyword>
<dbReference type="PRINTS" id="PR00980">
    <property type="entry name" value="TRNASYNTHALA"/>
</dbReference>
<dbReference type="AlphaFoldDB" id="A0A4Q1RGN8"/>
<keyword evidence="9 13" id="KW-0648">Protein biosynthesis</keyword>
<feature type="binding site" evidence="13">
    <location>
        <position position="668"/>
    </location>
    <ligand>
        <name>Zn(2+)</name>
        <dbReference type="ChEBI" id="CHEBI:29105"/>
    </ligand>
</feature>
<dbReference type="InterPro" id="IPR018163">
    <property type="entry name" value="Thr/Ala-tRNA-synth_IIc_edit"/>
</dbReference>
<comment type="catalytic activity">
    <reaction evidence="12 13">
        <text>tRNA(Ala) + L-alanine + ATP = L-alanyl-tRNA(Ala) + AMP + diphosphate</text>
        <dbReference type="Rhea" id="RHEA:12540"/>
        <dbReference type="Rhea" id="RHEA-COMP:9657"/>
        <dbReference type="Rhea" id="RHEA-COMP:9923"/>
        <dbReference type="ChEBI" id="CHEBI:30616"/>
        <dbReference type="ChEBI" id="CHEBI:33019"/>
        <dbReference type="ChEBI" id="CHEBI:57972"/>
        <dbReference type="ChEBI" id="CHEBI:78442"/>
        <dbReference type="ChEBI" id="CHEBI:78497"/>
        <dbReference type="ChEBI" id="CHEBI:456215"/>
        <dbReference type="EC" id="6.1.1.7"/>
    </reaction>
</comment>
<keyword evidence="2 13" id="KW-0820">tRNA-binding</keyword>
<dbReference type="Gene3D" id="3.30.930.10">
    <property type="entry name" value="Bira Bifunctional Protein, Domain 2"/>
    <property type="match status" value="1"/>
</dbReference>
<name>A0A4Q1RGN8_9FIRM</name>
<dbReference type="InterPro" id="IPR023033">
    <property type="entry name" value="Ala_tRNA_ligase_euk/bac"/>
</dbReference>
<dbReference type="SUPFAM" id="SSF55681">
    <property type="entry name" value="Class II aaRS and biotin synthetases"/>
    <property type="match status" value="1"/>
</dbReference>
<dbReference type="GO" id="GO:0000049">
    <property type="term" value="F:tRNA binding"/>
    <property type="evidence" value="ECO:0007669"/>
    <property type="project" value="UniProtKB-KW"/>
</dbReference>
<evidence type="ECO:0000256" key="4">
    <source>
        <dbReference type="ARBA" id="ARBA00022723"/>
    </source>
</evidence>
<dbReference type="OrthoDB" id="9803884at2"/>
<dbReference type="FunFam" id="3.30.54.20:FF:000001">
    <property type="entry name" value="Alanine--tRNA ligase"/>
    <property type="match status" value="1"/>
</dbReference>
<dbReference type="FunFam" id="3.30.930.10:FF:000004">
    <property type="entry name" value="Alanine--tRNA ligase"/>
    <property type="match status" value="1"/>
</dbReference>
<evidence type="ECO:0000256" key="9">
    <source>
        <dbReference type="ARBA" id="ARBA00022917"/>
    </source>
</evidence>
<comment type="subcellular location">
    <subcellularLocation>
        <location evidence="13">Cytoplasm</location>
    </subcellularLocation>
</comment>
<evidence type="ECO:0000256" key="13">
    <source>
        <dbReference type="HAMAP-Rule" id="MF_00036"/>
    </source>
</evidence>
<evidence type="ECO:0000256" key="7">
    <source>
        <dbReference type="ARBA" id="ARBA00022840"/>
    </source>
</evidence>
<dbReference type="GO" id="GO:0016740">
    <property type="term" value="F:transferase activity"/>
    <property type="evidence" value="ECO:0007669"/>
    <property type="project" value="UniProtKB-ARBA"/>
</dbReference>
<keyword evidence="13" id="KW-0963">Cytoplasm</keyword>
<comment type="function">
    <text evidence="11 13">Catalyzes the attachment of alanine to tRNA(Ala) in a two-step reaction: alanine is first activated by ATP to form Ala-AMP and then transferred to the acceptor end of tRNA(Ala). Also edits incorrectly charged Ser-tRNA(Ala) and Gly-tRNA(Ala) via its editing domain.</text>
</comment>
<dbReference type="PROSITE" id="PS50860">
    <property type="entry name" value="AA_TRNA_LIGASE_II_ALA"/>
    <property type="match status" value="1"/>
</dbReference>
<feature type="domain" description="Alanyl-transfer RNA synthetases family profile" evidence="14">
    <location>
        <begin position="4"/>
        <end position="711"/>
    </location>
</feature>
<keyword evidence="7 13" id="KW-0067">ATP-binding</keyword>
<dbReference type="SUPFAM" id="SSF50447">
    <property type="entry name" value="Translation proteins"/>
    <property type="match status" value="1"/>
</dbReference>
<dbReference type="InterPro" id="IPR012947">
    <property type="entry name" value="tRNA_SAD"/>
</dbReference>
<dbReference type="SUPFAM" id="SSF101353">
    <property type="entry name" value="Putative anticodon-binding domain of alanyl-tRNA synthetase (AlaRS)"/>
    <property type="match status" value="1"/>
</dbReference>
<evidence type="ECO:0000313" key="16">
    <source>
        <dbReference type="Proteomes" id="UP000290106"/>
    </source>
</evidence>
<keyword evidence="5 13" id="KW-0547">Nucleotide-binding</keyword>
<keyword evidence="8 13" id="KW-0694">RNA-binding</keyword>
<dbReference type="InterPro" id="IPR003156">
    <property type="entry name" value="DHHA1_dom"/>
</dbReference>
<keyword evidence="16" id="KW-1185">Reference proteome</keyword>
<dbReference type="PANTHER" id="PTHR11777">
    <property type="entry name" value="ALANYL-TRNA SYNTHETASE"/>
    <property type="match status" value="1"/>
</dbReference>
<dbReference type="CDD" id="cd00673">
    <property type="entry name" value="AlaRS_core"/>
    <property type="match status" value="1"/>
</dbReference>
<dbReference type="GO" id="GO:0005829">
    <property type="term" value="C:cytosol"/>
    <property type="evidence" value="ECO:0007669"/>
    <property type="project" value="TreeGrafter"/>
</dbReference>
<feature type="binding site" evidence="13">
    <location>
        <position position="672"/>
    </location>
    <ligand>
        <name>Zn(2+)</name>
        <dbReference type="ChEBI" id="CHEBI:29105"/>
    </ligand>
</feature>
<protein>
    <recommendedName>
        <fullName evidence="13">Alanine--tRNA ligase</fullName>
        <ecNumber evidence="13">6.1.1.7</ecNumber>
    </recommendedName>
    <alternativeName>
        <fullName evidence="13">Alanyl-tRNA synthetase</fullName>
        <shortName evidence="13">AlaRS</shortName>
    </alternativeName>
</protein>
<dbReference type="Pfam" id="PF07973">
    <property type="entry name" value="tRNA_SAD"/>
    <property type="match status" value="1"/>
</dbReference>
<accession>A0A4Q1RGN8</accession>
<dbReference type="RefSeq" id="WP_129257391.1">
    <property type="nucleotide sequence ID" value="NZ_SDKC01000001.1"/>
</dbReference>
<dbReference type="Gene3D" id="3.30.980.10">
    <property type="entry name" value="Threonyl-trna Synthetase, Chain A, domain 2"/>
    <property type="match status" value="1"/>
</dbReference>
<gene>
    <name evidence="13 15" type="primary">alaS</name>
    <name evidence="15" type="ORF">ETP43_06035</name>
</gene>
<dbReference type="GO" id="GO:0002161">
    <property type="term" value="F:aminoacyl-tRNA deacylase activity"/>
    <property type="evidence" value="ECO:0007669"/>
    <property type="project" value="TreeGrafter"/>
</dbReference>
<dbReference type="InterPro" id="IPR050058">
    <property type="entry name" value="Ala-tRNA_ligase"/>
</dbReference>
<dbReference type="Proteomes" id="UP000290106">
    <property type="component" value="Unassembled WGS sequence"/>
</dbReference>
<dbReference type="EMBL" id="SDKC01000001">
    <property type="protein sequence ID" value="RXS74820.1"/>
    <property type="molecule type" value="Genomic_DNA"/>
</dbReference>
<dbReference type="NCBIfam" id="TIGR00344">
    <property type="entry name" value="alaS"/>
    <property type="match status" value="1"/>
</dbReference>
<evidence type="ECO:0000313" key="15">
    <source>
        <dbReference type="EMBL" id="RXS74820.1"/>
    </source>
</evidence>
<evidence type="ECO:0000256" key="11">
    <source>
        <dbReference type="ARBA" id="ARBA00024779"/>
    </source>
</evidence>
<evidence type="ECO:0000259" key="14">
    <source>
        <dbReference type="PROSITE" id="PS50860"/>
    </source>
</evidence>
<dbReference type="Gene3D" id="3.30.54.20">
    <property type="match status" value="1"/>
</dbReference>
<keyword evidence="10 13" id="KW-0030">Aminoacyl-tRNA synthetase</keyword>
<dbReference type="FunFam" id="3.10.310.40:FF:000001">
    <property type="entry name" value="Alanine--tRNA ligase"/>
    <property type="match status" value="1"/>
</dbReference>
<organism evidence="15 16">
    <name type="scientific">Blautia faecicola</name>
    <dbReference type="NCBI Taxonomy" id="2509240"/>
    <lineage>
        <taxon>Bacteria</taxon>
        <taxon>Bacillati</taxon>
        <taxon>Bacillota</taxon>
        <taxon>Clostridia</taxon>
        <taxon>Lachnospirales</taxon>
        <taxon>Lachnospiraceae</taxon>
        <taxon>Blautia</taxon>
    </lineage>
</organism>
<dbReference type="FunFam" id="3.30.980.10:FF:000004">
    <property type="entry name" value="Alanine--tRNA ligase, cytoplasmic"/>
    <property type="match status" value="1"/>
</dbReference>
<keyword evidence="3 13" id="KW-0436">Ligase</keyword>
<dbReference type="InterPro" id="IPR002318">
    <property type="entry name" value="Ala-tRNA-lgiase_IIc"/>
</dbReference>
<dbReference type="InterPro" id="IPR018162">
    <property type="entry name" value="Ala-tRNA-ligase_IIc_anticod-bd"/>
</dbReference>
<comment type="domain">
    <text evidence="13">Consists of three domains; the N-terminal catalytic domain, the editing domain and the C-terminal C-Ala domain. The editing domain removes incorrectly charged amino acids, while the C-Ala domain, along with tRNA(Ala), serves as a bridge to cooperatively bring together the editing and aminoacylation centers thus stimulating deacylation of misacylated tRNAs.</text>
</comment>
<evidence type="ECO:0000256" key="12">
    <source>
        <dbReference type="ARBA" id="ARBA00048300"/>
    </source>
</evidence>
<evidence type="ECO:0000256" key="8">
    <source>
        <dbReference type="ARBA" id="ARBA00022884"/>
    </source>
</evidence>
<evidence type="ECO:0000256" key="5">
    <source>
        <dbReference type="ARBA" id="ARBA00022741"/>
    </source>
</evidence>
<evidence type="ECO:0000256" key="3">
    <source>
        <dbReference type="ARBA" id="ARBA00022598"/>
    </source>
</evidence>
<dbReference type="PANTHER" id="PTHR11777:SF9">
    <property type="entry name" value="ALANINE--TRNA LIGASE, CYTOPLASMIC"/>
    <property type="match status" value="1"/>
</dbReference>
<evidence type="ECO:0000256" key="1">
    <source>
        <dbReference type="ARBA" id="ARBA00008226"/>
    </source>
</evidence>
<proteinExistence type="inferred from homology"/>
<comment type="cofactor">
    <cofactor evidence="13">
        <name>Zn(2+)</name>
        <dbReference type="ChEBI" id="CHEBI:29105"/>
    </cofactor>
    <text evidence="13">Binds 1 zinc ion per subunit.</text>
</comment>
<reference evidence="15 16" key="1">
    <citation type="submission" date="2019-01" db="EMBL/GenBank/DDBJ databases">
        <title>Blautia sp. nov. KGMB01111 isolated human feces.</title>
        <authorList>
            <person name="Park J.-E."/>
            <person name="Kim J.-S."/>
            <person name="Park S.-H."/>
        </authorList>
    </citation>
    <scope>NUCLEOTIDE SEQUENCE [LARGE SCALE GENOMIC DNA]</scope>
    <source>
        <strain evidence="15 16">KGMB01111</strain>
    </source>
</reference>
<dbReference type="GO" id="GO:0008270">
    <property type="term" value="F:zinc ion binding"/>
    <property type="evidence" value="ECO:0007669"/>
    <property type="project" value="UniProtKB-UniRule"/>
</dbReference>
<dbReference type="SUPFAM" id="SSF55186">
    <property type="entry name" value="ThrRS/AlaRS common domain"/>
    <property type="match status" value="1"/>
</dbReference>
<keyword evidence="4 13" id="KW-0479">Metal-binding</keyword>
<dbReference type="EC" id="6.1.1.7" evidence="13"/>
<dbReference type="SMART" id="SM00863">
    <property type="entry name" value="tRNA_SAD"/>
    <property type="match status" value="1"/>
</dbReference>
<evidence type="ECO:0000256" key="6">
    <source>
        <dbReference type="ARBA" id="ARBA00022833"/>
    </source>
</evidence>
<dbReference type="Gene3D" id="3.10.310.40">
    <property type="match status" value="1"/>
</dbReference>
<dbReference type="InterPro" id="IPR009000">
    <property type="entry name" value="Transl_B-barrel_sf"/>
</dbReference>
<dbReference type="GO" id="GO:0006419">
    <property type="term" value="P:alanyl-tRNA aminoacylation"/>
    <property type="evidence" value="ECO:0007669"/>
    <property type="project" value="UniProtKB-UniRule"/>
</dbReference>
<feature type="binding site" evidence="13">
    <location>
        <position position="566"/>
    </location>
    <ligand>
        <name>Zn(2+)</name>
        <dbReference type="ChEBI" id="CHEBI:29105"/>
    </ligand>
</feature>
<dbReference type="Pfam" id="PF01411">
    <property type="entry name" value="tRNA-synt_2c"/>
    <property type="match status" value="1"/>
</dbReference>
<dbReference type="Gene3D" id="2.40.30.130">
    <property type="match status" value="1"/>
</dbReference>
<dbReference type="HAMAP" id="MF_00036_B">
    <property type="entry name" value="Ala_tRNA_synth_B"/>
    <property type="match status" value="1"/>
</dbReference>
<dbReference type="Pfam" id="PF02272">
    <property type="entry name" value="DHHA1"/>
    <property type="match status" value="1"/>
</dbReference>
<sequence>MKKYGVNELRQMFLDFFESKGHLVMNSFSLVPQNDNSLLLINAGMAPLKPYFTGAEIPPRTRVATCQKCIRTGDIENVGKTARHGTFFEMLGNFSFGDYFKHEAIAWSWEFLTKVVGLDENRLYPSVYEEDDEAFDIWNKEIGVPADRIFRFGKEDNFWEHGAGPCGPCSEIYYDRGEKYGCGKPGCTVGCDCDRYMEVWNNVFTQFENDGEGHYETLKQKNIDTGMGLERLAVVVQDVDSIFDVDTLCALRNKVCEVAGKTYGVHHDDDVSIRLITDHMRSATFLISDGVMPTNEGRGYVLRRLIRRAARHGRLLGIEGPFLEKLSETVIEGSKDGYPELEEKKIFILNVLHNEESQFNKTIDQGLKILADLETEMKEAGKTVLSGSDAFRLYDTYGFPMDLTKEILEEKGYTIDEDGFKEEMEIQRKRARETRAVSNYMGADATVYDEIDRNITTEFTGYDKLEATSKVTVLTTETEIVDSLMEGQKGTIFVEKTPFYATMGGQEGDTGVISTANGVFRVEDTIKLRGGKYGHVGVMESGMISGGEEVTLKVDEQERKDTCKNHSATHLLQKALKTVLGAHVEQKGSLVNPTRLRFDFAHFQAMTPEEIAETEALVNKEIQAALPVTTQIMGIEEAKKTGAMALFGEKYGDEVRVVSMGDFSVELCGGTHVANTANITLFKIVSEAGVAAGVRRIEALTGNNVIEYYRQMEENLHTIAKTLKTSPAEITEKIIHLQKEVKELQSENESLKSKMAQDSLGNVMDQVVEVKGVKVLASAVDGVDMNGLRDLGDQLKEKLGEGVVVLASAKDGKVSLLAMATQGAMDKGAHAGNLIKAAAAIVGGGGGGRPNMAQAGGKNPDKIPEAIAKVAELVEGQLK</sequence>